<keyword evidence="3" id="KW-1185">Reference proteome</keyword>
<protein>
    <submittedName>
        <fullName evidence="2">Anaphase-promoting complex subunit 4</fullName>
    </submittedName>
</protein>
<evidence type="ECO:0000313" key="2">
    <source>
        <dbReference type="EMBL" id="KAK8954973.1"/>
    </source>
</evidence>
<sequence>MRGITAELGREQKRRKKVDGRRVERPTELHGRDDLNDAPNLNTSQPCLLDFICFKMADESLDMVNCIGILKGLAFNSTSSDKESITLAAVLLCIPEGCHCVDLSLYKVQRYLLIPSPALIGVSHHRRQKLTWTPANSVPPPPALTTCNSSLSISAAVASAKGPPPPLLNGRRRLC</sequence>
<evidence type="ECO:0000313" key="3">
    <source>
        <dbReference type="Proteomes" id="UP001418222"/>
    </source>
</evidence>
<gene>
    <name evidence="2" type="primary">APC4</name>
    <name evidence="2" type="ORF">KSP39_PZI001649</name>
</gene>
<dbReference type="Proteomes" id="UP001418222">
    <property type="component" value="Unassembled WGS sequence"/>
</dbReference>
<accession>A0AAP0C056</accession>
<proteinExistence type="predicted"/>
<feature type="compositionally biased region" description="Basic and acidic residues" evidence="1">
    <location>
        <begin position="20"/>
        <end position="35"/>
    </location>
</feature>
<name>A0AAP0C056_9ASPA</name>
<organism evidence="2 3">
    <name type="scientific">Platanthera zijinensis</name>
    <dbReference type="NCBI Taxonomy" id="2320716"/>
    <lineage>
        <taxon>Eukaryota</taxon>
        <taxon>Viridiplantae</taxon>
        <taxon>Streptophyta</taxon>
        <taxon>Embryophyta</taxon>
        <taxon>Tracheophyta</taxon>
        <taxon>Spermatophyta</taxon>
        <taxon>Magnoliopsida</taxon>
        <taxon>Liliopsida</taxon>
        <taxon>Asparagales</taxon>
        <taxon>Orchidaceae</taxon>
        <taxon>Orchidoideae</taxon>
        <taxon>Orchideae</taxon>
        <taxon>Orchidinae</taxon>
        <taxon>Platanthera</taxon>
    </lineage>
</organism>
<dbReference type="AlphaFoldDB" id="A0AAP0C056"/>
<feature type="region of interest" description="Disordered" evidence="1">
    <location>
        <begin position="1"/>
        <end position="37"/>
    </location>
</feature>
<evidence type="ECO:0000256" key="1">
    <source>
        <dbReference type="SAM" id="MobiDB-lite"/>
    </source>
</evidence>
<comment type="caution">
    <text evidence="2">The sequence shown here is derived from an EMBL/GenBank/DDBJ whole genome shotgun (WGS) entry which is preliminary data.</text>
</comment>
<reference evidence="2 3" key="1">
    <citation type="journal article" date="2022" name="Nat. Plants">
        <title>Genomes of leafy and leafless Platanthera orchids illuminate the evolution of mycoheterotrophy.</title>
        <authorList>
            <person name="Li M.H."/>
            <person name="Liu K.W."/>
            <person name="Li Z."/>
            <person name="Lu H.C."/>
            <person name="Ye Q.L."/>
            <person name="Zhang D."/>
            <person name="Wang J.Y."/>
            <person name="Li Y.F."/>
            <person name="Zhong Z.M."/>
            <person name="Liu X."/>
            <person name="Yu X."/>
            <person name="Liu D.K."/>
            <person name="Tu X.D."/>
            <person name="Liu B."/>
            <person name="Hao Y."/>
            <person name="Liao X.Y."/>
            <person name="Jiang Y.T."/>
            <person name="Sun W.H."/>
            <person name="Chen J."/>
            <person name="Chen Y.Q."/>
            <person name="Ai Y."/>
            <person name="Zhai J.W."/>
            <person name="Wu S.S."/>
            <person name="Zhou Z."/>
            <person name="Hsiao Y.Y."/>
            <person name="Wu W.L."/>
            <person name="Chen Y.Y."/>
            <person name="Lin Y.F."/>
            <person name="Hsu J.L."/>
            <person name="Li C.Y."/>
            <person name="Wang Z.W."/>
            <person name="Zhao X."/>
            <person name="Zhong W.Y."/>
            <person name="Ma X.K."/>
            <person name="Ma L."/>
            <person name="Huang J."/>
            <person name="Chen G.Z."/>
            <person name="Huang M.Z."/>
            <person name="Huang L."/>
            <person name="Peng D.H."/>
            <person name="Luo Y.B."/>
            <person name="Zou S.Q."/>
            <person name="Chen S.P."/>
            <person name="Lan S."/>
            <person name="Tsai W.C."/>
            <person name="Van de Peer Y."/>
            <person name="Liu Z.J."/>
        </authorList>
    </citation>
    <scope>NUCLEOTIDE SEQUENCE [LARGE SCALE GENOMIC DNA]</scope>
    <source>
        <strain evidence="2">Lor287</strain>
    </source>
</reference>
<dbReference type="EMBL" id="JBBWWQ010000002">
    <property type="protein sequence ID" value="KAK8954973.1"/>
    <property type="molecule type" value="Genomic_DNA"/>
</dbReference>